<dbReference type="AlphaFoldDB" id="A0A914KLZ9"/>
<protein>
    <submittedName>
        <fullName evidence="2">Uncharacterized protein</fullName>
    </submittedName>
</protein>
<dbReference type="Proteomes" id="UP000887563">
    <property type="component" value="Unplaced"/>
</dbReference>
<reference evidence="2" key="1">
    <citation type="submission" date="2022-11" db="UniProtKB">
        <authorList>
            <consortium name="WormBaseParasite"/>
        </authorList>
    </citation>
    <scope>IDENTIFICATION</scope>
</reference>
<organism evidence="1 2">
    <name type="scientific">Meloidogyne incognita</name>
    <name type="common">Southern root-knot nematode worm</name>
    <name type="synonym">Oxyuris incognita</name>
    <dbReference type="NCBI Taxonomy" id="6306"/>
    <lineage>
        <taxon>Eukaryota</taxon>
        <taxon>Metazoa</taxon>
        <taxon>Ecdysozoa</taxon>
        <taxon>Nematoda</taxon>
        <taxon>Chromadorea</taxon>
        <taxon>Rhabditida</taxon>
        <taxon>Tylenchina</taxon>
        <taxon>Tylenchomorpha</taxon>
        <taxon>Tylenchoidea</taxon>
        <taxon>Meloidogynidae</taxon>
        <taxon>Meloidogyninae</taxon>
        <taxon>Meloidogyne</taxon>
        <taxon>Meloidogyne incognita group</taxon>
    </lineage>
</organism>
<sequence>MKATDTEKRMMRWIEPGRPIRRQLERWACRRGQKWAVNLAILHACSNVFTLHDSVSRQVGFNKTSNSR</sequence>
<dbReference type="WBParaSite" id="Minc3s00043g02398">
    <property type="protein sequence ID" value="Minc3s00043g02398"/>
    <property type="gene ID" value="Minc3s00043g02398"/>
</dbReference>
<proteinExistence type="predicted"/>
<accession>A0A914KLZ9</accession>
<evidence type="ECO:0000313" key="1">
    <source>
        <dbReference type="Proteomes" id="UP000887563"/>
    </source>
</evidence>
<keyword evidence="1" id="KW-1185">Reference proteome</keyword>
<name>A0A914KLZ9_MELIC</name>
<evidence type="ECO:0000313" key="2">
    <source>
        <dbReference type="WBParaSite" id="Minc3s00043g02398"/>
    </source>
</evidence>